<proteinExistence type="predicted"/>
<dbReference type="EMBL" id="JACXVP010000007">
    <property type="protein sequence ID" value="KAG5594581.1"/>
    <property type="molecule type" value="Genomic_DNA"/>
</dbReference>
<evidence type="ECO:0008006" key="3">
    <source>
        <dbReference type="Google" id="ProtNLM"/>
    </source>
</evidence>
<dbReference type="AlphaFoldDB" id="A0A9J5Y2Y7"/>
<gene>
    <name evidence="1" type="ORF">H5410_035813</name>
</gene>
<evidence type="ECO:0000313" key="1">
    <source>
        <dbReference type="EMBL" id="KAG5594581.1"/>
    </source>
</evidence>
<accession>A0A9J5Y2Y7</accession>
<organism evidence="1 2">
    <name type="scientific">Solanum commersonii</name>
    <name type="common">Commerson's wild potato</name>
    <name type="synonym">Commerson's nightshade</name>
    <dbReference type="NCBI Taxonomy" id="4109"/>
    <lineage>
        <taxon>Eukaryota</taxon>
        <taxon>Viridiplantae</taxon>
        <taxon>Streptophyta</taxon>
        <taxon>Embryophyta</taxon>
        <taxon>Tracheophyta</taxon>
        <taxon>Spermatophyta</taxon>
        <taxon>Magnoliopsida</taxon>
        <taxon>eudicotyledons</taxon>
        <taxon>Gunneridae</taxon>
        <taxon>Pentapetalae</taxon>
        <taxon>asterids</taxon>
        <taxon>lamiids</taxon>
        <taxon>Solanales</taxon>
        <taxon>Solanaceae</taxon>
        <taxon>Solanoideae</taxon>
        <taxon>Solaneae</taxon>
        <taxon>Solanum</taxon>
    </lineage>
</organism>
<keyword evidence="2" id="KW-1185">Reference proteome</keyword>
<comment type="caution">
    <text evidence="1">The sequence shown here is derived from an EMBL/GenBank/DDBJ whole genome shotgun (WGS) entry which is preliminary data.</text>
</comment>
<reference evidence="1 2" key="1">
    <citation type="submission" date="2020-09" db="EMBL/GenBank/DDBJ databases">
        <title>De no assembly of potato wild relative species, Solanum commersonii.</title>
        <authorList>
            <person name="Cho K."/>
        </authorList>
    </citation>
    <scope>NUCLEOTIDE SEQUENCE [LARGE SCALE GENOMIC DNA]</scope>
    <source>
        <strain evidence="1">LZ3.2</strain>
        <tissue evidence="1">Leaf</tissue>
    </source>
</reference>
<dbReference type="Proteomes" id="UP000824120">
    <property type="component" value="Chromosome 7"/>
</dbReference>
<evidence type="ECO:0000313" key="2">
    <source>
        <dbReference type="Proteomes" id="UP000824120"/>
    </source>
</evidence>
<dbReference type="OrthoDB" id="10546954at2759"/>
<protein>
    <recommendedName>
        <fullName evidence="3">RNase H type-1 domain-containing protein</fullName>
    </recommendedName>
</protein>
<name>A0A9J5Y2Y7_SOLCO</name>
<sequence length="95" mass="11075">MAIWKTLKYCLSHDISNIKLETDSLNLKFIIIGEWKIPWEMVEKIEEIIELMGQLNFHNFSQLASMETKVLNIDKSGVPTIRIKTRMIVNRQGQA</sequence>